<accession>A0A380BGN6</accession>
<keyword evidence="4 7" id="KW-0812">Transmembrane</keyword>
<sequence length="330" mass="36991">MMSREKRLVLLSLLTGLVLMLIKFTAYLITDSNAIFTDAAESIVNVVASGFAFYSIYLSARPRDENHPYGHGKVEFFSVFVEGGLIFIAGLIILVKAVYNLFFPNELSNLSEGIGLIAVTGLVNFIVGLYLVKRGRSLKSLTIEADGKHLQVDAYSTFGLITGLLLITWTDLAWIDSVISLLLGAFILFNGYRLLRKSIGGLMDESDLELVNEVVDTLNAVRRTEWIDIHNLRVQRYGNELHVDCHLTLPRYYKLDRVHDEISALDTIVNAELSTRTEFFVHADPCLPECCSYCGIADCPVRSAAFTNDIQWDVQNVTRNKKHFESIDPS</sequence>
<feature type="transmembrane region" description="Helical" evidence="7">
    <location>
        <begin position="114"/>
        <end position="132"/>
    </location>
</feature>
<dbReference type="EMBL" id="UGYW01000002">
    <property type="protein sequence ID" value="SUJ01118.1"/>
    <property type="molecule type" value="Genomic_DNA"/>
</dbReference>
<dbReference type="GO" id="GO:0015341">
    <property type="term" value="F:zinc efflux antiporter activity"/>
    <property type="evidence" value="ECO:0007669"/>
    <property type="project" value="TreeGrafter"/>
</dbReference>
<dbReference type="AlphaFoldDB" id="A0A380BGN6"/>
<comment type="similarity">
    <text evidence="2">Belongs to the cation diffusion facilitator (CDF) transporter (TC 2.A.4) family.</text>
</comment>
<dbReference type="SUPFAM" id="SSF160240">
    <property type="entry name" value="Cation efflux protein cytoplasmic domain-like"/>
    <property type="match status" value="1"/>
</dbReference>
<dbReference type="Proteomes" id="UP000254893">
    <property type="component" value="Unassembled WGS sequence"/>
</dbReference>
<dbReference type="Gene3D" id="3.30.70.1350">
    <property type="entry name" value="Cation efflux protein, cytoplasmic domain"/>
    <property type="match status" value="1"/>
</dbReference>
<keyword evidence="5 7" id="KW-1133">Transmembrane helix</keyword>
<feature type="transmembrane region" description="Helical" evidence="7">
    <location>
        <begin position="80"/>
        <end position="102"/>
    </location>
</feature>
<keyword evidence="3" id="KW-0813">Transport</keyword>
<dbReference type="NCBIfam" id="TIGR01297">
    <property type="entry name" value="CDF"/>
    <property type="match status" value="1"/>
</dbReference>
<dbReference type="GO" id="GO:0015086">
    <property type="term" value="F:cadmium ion transmembrane transporter activity"/>
    <property type="evidence" value="ECO:0007669"/>
    <property type="project" value="TreeGrafter"/>
</dbReference>
<evidence type="ECO:0000259" key="8">
    <source>
        <dbReference type="Pfam" id="PF01545"/>
    </source>
</evidence>
<feature type="domain" description="Cation efflux protein cytoplasmic" evidence="9">
    <location>
        <begin position="209"/>
        <end position="286"/>
    </location>
</feature>
<dbReference type="Pfam" id="PF01545">
    <property type="entry name" value="Cation_efflux"/>
    <property type="match status" value="1"/>
</dbReference>
<dbReference type="InterPro" id="IPR050291">
    <property type="entry name" value="CDF_Transporter"/>
</dbReference>
<evidence type="ECO:0000256" key="2">
    <source>
        <dbReference type="ARBA" id="ARBA00008114"/>
    </source>
</evidence>
<dbReference type="GO" id="GO:0006882">
    <property type="term" value="P:intracellular zinc ion homeostasis"/>
    <property type="evidence" value="ECO:0007669"/>
    <property type="project" value="TreeGrafter"/>
</dbReference>
<dbReference type="PANTHER" id="PTHR43840">
    <property type="entry name" value="MITOCHONDRIAL METAL TRANSPORTER 1-RELATED"/>
    <property type="match status" value="1"/>
</dbReference>
<dbReference type="SUPFAM" id="SSF161111">
    <property type="entry name" value="Cation efflux protein transmembrane domain-like"/>
    <property type="match status" value="1"/>
</dbReference>
<evidence type="ECO:0000256" key="6">
    <source>
        <dbReference type="ARBA" id="ARBA00023136"/>
    </source>
</evidence>
<feature type="transmembrane region" description="Helical" evidence="7">
    <location>
        <begin position="175"/>
        <end position="195"/>
    </location>
</feature>
<dbReference type="InterPro" id="IPR036837">
    <property type="entry name" value="Cation_efflux_CTD_sf"/>
</dbReference>
<evidence type="ECO:0000256" key="3">
    <source>
        <dbReference type="ARBA" id="ARBA00022448"/>
    </source>
</evidence>
<dbReference type="Pfam" id="PF16916">
    <property type="entry name" value="ZT_dimer"/>
    <property type="match status" value="1"/>
</dbReference>
<dbReference type="Gene3D" id="1.20.1510.10">
    <property type="entry name" value="Cation efflux protein transmembrane domain"/>
    <property type="match status" value="1"/>
</dbReference>
<dbReference type="GO" id="GO:0005886">
    <property type="term" value="C:plasma membrane"/>
    <property type="evidence" value="ECO:0007669"/>
    <property type="project" value="TreeGrafter"/>
</dbReference>
<dbReference type="RefSeq" id="WP_115169132.1">
    <property type="nucleotide sequence ID" value="NZ_UGYW01000002.1"/>
</dbReference>
<keyword evidence="6 7" id="KW-0472">Membrane</keyword>
<feature type="transmembrane region" description="Helical" evidence="7">
    <location>
        <begin position="152"/>
        <end position="169"/>
    </location>
</feature>
<feature type="domain" description="Cation efflux protein transmembrane" evidence="8">
    <location>
        <begin position="9"/>
        <end position="203"/>
    </location>
</feature>
<dbReference type="InterPro" id="IPR027469">
    <property type="entry name" value="Cation_efflux_TMD_sf"/>
</dbReference>
<evidence type="ECO:0000313" key="10">
    <source>
        <dbReference type="EMBL" id="SUJ01118.1"/>
    </source>
</evidence>
<evidence type="ECO:0000256" key="4">
    <source>
        <dbReference type="ARBA" id="ARBA00022692"/>
    </source>
</evidence>
<evidence type="ECO:0000313" key="11">
    <source>
        <dbReference type="Proteomes" id="UP000254893"/>
    </source>
</evidence>
<protein>
    <submittedName>
        <fullName evidence="10">Ferrous-iron efflux pump FieF</fullName>
    </submittedName>
</protein>
<dbReference type="PANTHER" id="PTHR43840:SF15">
    <property type="entry name" value="MITOCHONDRIAL METAL TRANSPORTER 1-RELATED"/>
    <property type="match status" value="1"/>
</dbReference>
<dbReference type="InterPro" id="IPR002524">
    <property type="entry name" value="Cation_efflux"/>
</dbReference>
<evidence type="ECO:0000256" key="5">
    <source>
        <dbReference type="ARBA" id="ARBA00022989"/>
    </source>
</evidence>
<organism evidence="10 11">
    <name type="scientific">Sphingobacterium spiritivorum</name>
    <name type="common">Flavobacterium spiritivorum</name>
    <dbReference type="NCBI Taxonomy" id="258"/>
    <lineage>
        <taxon>Bacteria</taxon>
        <taxon>Pseudomonadati</taxon>
        <taxon>Bacteroidota</taxon>
        <taxon>Sphingobacteriia</taxon>
        <taxon>Sphingobacteriales</taxon>
        <taxon>Sphingobacteriaceae</taxon>
        <taxon>Sphingobacterium</taxon>
    </lineage>
</organism>
<gene>
    <name evidence="10" type="primary">fieF_1</name>
    <name evidence="10" type="ORF">NCTC11388_00720</name>
</gene>
<comment type="subcellular location">
    <subcellularLocation>
        <location evidence="1">Membrane</location>
        <topology evidence="1">Multi-pass membrane protein</topology>
    </subcellularLocation>
</comment>
<proteinExistence type="inferred from homology"/>
<dbReference type="GO" id="GO:0015093">
    <property type="term" value="F:ferrous iron transmembrane transporter activity"/>
    <property type="evidence" value="ECO:0007669"/>
    <property type="project" value="TreeGrafter"/>
</dbReference>
<reference evidence="10 11" key="1">
    <citation type="submission" date="2018-06" db="EMBL/GenBank/DDBJ databases">
        <authorList>
            <consortium name="Pathogen Informatics"/>
            <person name="Doyle S."/>
        </authorList>
    </citation>
    <scope>NUCLEOTIDE SEQUENCE [LARGE SCALE GENOMIC DNA]</scope>
    <source>
        <strain evidence="10 11">NCTC11388</strain>
    </source>
</reference>
<name>A0A380BGN6_SPHSI</name>
<evidence type="ECO:0000256" key="7">
    <source>
        <dbReference type="SAM" id="Phobius"/>
    </source>
</evidence>
<dbReference type="InterPro" id="IPR058533">
    <property type="entry name" value="Cation_efflux_TM"/>
</dbReference>
<feature type="transmembrane region" description="Helical" evidence="7">
    <location>
        <begin position="42"/>
        <end position="60"/>
    </location>
</feature>
<evidence type="ECO:0000259" key="9">
    <source>
        <dbReference type="Pfam" id="PF16916"/>
    </source>
</evidence>
<evidence type="ECO:0000256" key="1">
    <source>
        <dbReference type="ARBA" id="ARBA00004141"/>
    </source>
</evidence>
<dbReference type="InterPro" id="IPR027470">
    <property type="entry name" value="Cation_efflux_CTD"/>
</dbReference>